<name>A0A517PEE1_9PLAN</name>
<dbReference type="AlphaFoldDB" id="A0A517PEE1"/>
<evidence type="ECO:0000313" key="4">
    <source>
        <dbReference type="Proteomes" id="UP000318741"/>
    </source>
</evidence>
<keyword evidence="2" id="KW-0812">Transmembrane</keyword>
<evidence type="ECO:0008006" key="5">
    <source>
        <dbReference type="Google" id="ProtNLM"/>
    </source>
</evidence>
<feature type="transmembrane region" description="Helical" evidence="2">
    <location>
        <begin position="189"/>
        <end position="216"/>
    </location>
</feature>
<keyword evidence="4" id="KW-1185">Reference proteome</keyword>
<dbReference type="RefSeq" id="WP_145360730.1">
    <property type="nucleotide sequence ID" value="NZ_CP036265.1"/>
</dbReference>
<dbReference type="EMBL" id="CP036265">
    <property type="protein sequence ID" value="QDT17743.1"/>
    <property type="molecule type" value="Genomic_DNA"/>
</dbReference>
<feature type="transmembrane region" description="Helical" evidence="2">
    <location>
        <begin position="269"/>
        <end position="286"/>
    </location>
</feature>
<proteinExistence type="predicted"/>
<keyword evidence="2" id="KW-0472">Membrane</keyword>
<keyword evidence="2" id="KW-1133">Transmembrane helix</keyword>
<protein>
    <recommendedName>
        <fullName evidence="5">Double zinc ribbon</fullName>
    </recommendedName>
</protein>
<sequence>MPVPVVCPECAKKLKAPDKARGKALKCPSCGGRVPVPAEEGAVAAPAAQRKKTRRREPVAAGPPQSGEFIAGLDLSRVEDRETEVCPRCGTVIEHPEEGAELSECPKCGADLLTGGKGATAKRKQKFKSRGEDPRVYYSTAPGDAWAFLKKNADVVVRLGILTLVSSLVACVCWVIVRYCAFTPPKLFWGLPAVVGTLFIPGCLWVLQEAVTSLTFENKQKFKRFRFDMLDCVSKAPRIAVWAAVVVWPMTVLDLIAFAGWMVMDTGPMIFLGALGLHALAAFLFWPAGLGHMAMPVSGPGWNFFTVASGTAKNPGPVLFWAALTFAAFLPFLGLLGGAAALAGPGVVEALDTMEANNVVYRAAAAEAAEAKRDDVKVDEAKLTTVNWNAFLIPGVALIPLSFLFGFGAVYASRPAGLLAKMFRPSLGLITLARERKYVPKMKRKDELGDLMDEEKEEFGPKQILAVLGVCALLGVVGGFAYSMMNDNTNAVASIGSGLFVAGLIPGLISGFMLLAAAFKESTMWGLIYLFLGPPGQLAFVVMNWSRAKNGFFLAVGANVIIFVGVVLMIVGGGGLIAPSA</sequence>
<dbReference type="Gene3D" id="2.20.28.160">
    <property type="match status" value="1"/>
</dbReference>
<feature type="transmembrane region" description="Helical" evidence="2">
    <location>
        <begin position="391"/>
        <end position="412"/>
    </location>
</feature>
<accession>A0A517PEE1</accession>
<feature type="transmembrane region" description="Helical" evidence="2">
    <location>
        <begin position="552"/>
        <end position="578"/>
    </location>
</feature>
<feature type="transmembrane region" description="Helical" evidence="2">
    <location>
        <begin position="491"/>
        <end position="515"/>
    </location>
</feature>
<feature type="transmembrane region" description="Helical" evidence="2">
    <location>
        <begin position="527"/>
        <end position="546"/>
    </location>
</feature>
<gene>
    <name evidence="3" type="ORF">CA12_38750</name>
</gene>
<feature type="transmembrane region" description="Helical" evidence="2">
    <location>
        <begin position="318"/>
        <end position="343"/>
    </location>
</feature>
<dbReference type="KEGG" id="acaf:CA12_38750"/>
<evidence type="ECO:0000313" key="3">
    <source>
        <dbReference type="EMBL" id="QDT17743.1"/>
    </source>
</evidence>
<feature type="transmembrane region" description="Helical" evidence="2">
    <location>
        <begin position="464"/>
        <end position="485"/>
    </location>
</feature>
<reference evidence="3 4" key="1">
    <citation type="submission" date="2019-02" db="EMBL/GenBank/DDBJ databases">
        <title>Deep-cultivation of Planctomycetes and their phenomic and genomic characterization uncovers novel biology.</title>
        <authorList>
            <person name="Wiegand S."/>
            <person name="Jogler M."/>
            <person name="Boedeker C."/>
            <person name="Pinto D."/>
            <person name="Vollmers J."/>
            <person name="Rivas-Marin E."/>
            <person name="Kohn T."/>
            <person name="Peeters S.H."/>
            <person name="Heuer A."/>
            <person name="Rast P."/>
            <person name="Oberbeckmann S."/>
            <person name="Bunk B."/>
            <person name="Jeske O."/>
            <person name="Meyerdierks A."/>
            <person name="Storesund J.E."/>
            <person name="Kallscheuer N."/>
            <person name="Luecker S."/>
            <person name="Lage O.M."/>
            <person name="Pohl T."/>
            <person name="Merkel B.J."/>
            <person name="Hornburger P."/>
            <person name="Mueller R.-W."/>
            <person name="Bruemmer F."/>
            <person name="Labrenz M."/>
            <person name="Spormann A.M."/>
            <person name="Op den Camp H."/>
            <person name="Overmann J."/>
            <person name="Amann R."/>
            <person name="Jetten M.S.M."/>
            <person name="Mascher T."/>
            <person name="Medema M.H."/>
            <person name="Devos D.P."/>
            <person name="Kaster A.-K."/>
            <person name="Ovreas L."/>
            <person name="Rohde M."/>
            <person name="Galperin M.Y."/>
            <person name="Jogler C."/>
        </authorList>
    </citation>
    <scope>NUCLEOTIDE SEQUENCE [LARGE SCALE GENOMIC DNA]</scope>
    <source>
        <strain evidence="3 4">CA12</strain>
    </source>
</reference>
<organism evidence="3 4">
    <name type="scientific">Alienimonas californiensis</name>
    <dbReference type="NCBI Taxonomy" id="2527989"/>
    <lineage>
        <taxon>Bacteria</taxon>
        <taxon>Pseudomonadati</taxon>
        <taxon>Planctomycetota</taxon>
        <taxon>Planctomycetia</taxon>
        <taxon>Planctomycetales</taxon>
        <taxon>Planctomycetaceae</taxon>
        <taxon>Alienimonas</taxon>
    </lineage>
</organism>
<feature type="transmembrane region" description="Helical" evidence="2">
    <location>
        <begin position="155"/>
        <end position="177"/>
    </location>
</feature>
<feature type="region of interest" description="Disordered" evidence="1">
    <location>
        <begin position="37"/>
        <end position="66"/>
    </location>
</feature>
<feature type="transmembrane region" description="Helical" evidence="2">
    <location>
        <begin position="239"/>
        <end position="263"/>
    </location>
</feature>
<dbReference type="Proteomes" id="UP000318741">
    <property type="component" value="Chromosome"/>
</dbReference>
<dbReference type="OrthoDB" id="261253at2"/>
<evidence type="ECO:0000256" key="2">
    <source>
        <dbReference type="SAM" id="Phobius"/>
    </source>
</evidence>
<evidence type="ECO:0000256" key="1">
    <source>
        <dbReference type="SAM" id="MobiDB-lite"/>
    </source>
</evidence>
<feature type="compositionally biased region" description="Low complexity" evidence="1">
    <location>
        <begin position="37"/>
        <end position="48"/>
    </location>
</feature>